<proteinExistence type="predicted"/>
<protein>
    <recommendedName>
        <fullName evidence="3">DUF1795 domain-containing protein</fullName>
    </recommendedName>
</protein>
<organism evidence="1 2">
    <name type="scientific">Pseudanabaena frigida</name>
    <dbReference type="NCBI Taxonomy" id="945775"/>
    <lineage>
        <taxon>Bacteria</taxon>
        <taxon>Bacillati</taxon>
        <taxon>Cyanobacteriota</taxon>
        <taxon>Cyanophyceae</taxon>
        <taxon>Pseudanabaenales</taxon>
        <taxon>Pseudanabaenaceae</taxon>
        <taxon>Pseudanabaena</taxon>
    </lineage>
</organism>
<dbReference type="AlphaFoldDB" id="A0A2W4XWL3"/>
<reference evidence="1 2" key="1">
    <citation type="submission" date="2018-04" db="EMBL/GenBank/DDBJ databases">
        <authorList>
            <person name="Go L.Y."/>
            <person name="Mitchell J.A."/>
        </authorList>
    </citation>
    <scope>NUCLEOTIDE SEQUENCE [LARGE SCALE GENOMIC DNA]</scope>
    <source>
        <strain evidence="1">ULC066bin1</strain>
    </source>
</reference>
<gene>
    <name evidence="1" type="ORF">DCF19_15025</name>
</gene>
<reference evidence="1 2" key="2">
    <citation type="submission" date="2018-06" db="EMBL/GenBank/DDBJ databases">
        <title>Metagenomic assembly of (sub)arctic Cyanobacteria and their associated microbiome from non-axenic cultures.</title>
        <authorList>
            <person name="Baurain D."/>
        </authorList>
    </citation>
    <scope>NUCLEOTIDE SEQUENCE [LARGE SCALE GENOMIC DNA]</scope>
    <source>
        <strain evidence="1">ULC066bin1</strain>
    </source>
</reference>
<dbReference type="EMBL" id="QBML01000020">
    <property type="protein sequence ID" value="PZO39085.1"/>
    <property type="molecule type" value="Genomic_DNA"/>
</dbReference>
<name>A0A2W4XWL3_9CYAN</name>
<sequence>MRKKDLTLRSDHGWESEEGYKIFVADRGAVRFDFPKDWIVKFKEKSVSFHDLEPTDDTGALEMSFNRLPPNDWTTFPLKKALQQILDDDDREITHRSKVTSANRDGMRLVWADIQYIDATEKRPATSRILVGIGGNVQVLFTFDYWTEGEEQMREVWEAMLRSLRLGLFIPDPTRGHVVNPNLN</sequence>
<evidence type="ECO:0008006" key="3">
    <source>
        <dbReference type="Google" id="ProtNLM"/>
    </source>
</evidence>
<evidence type="ECO:0000313" key="1">
    <source>
        <dbReference type="EMBL" id="PZO39085.1"/>
    </source>
</evidence>
<comment type="caution">
    <text evidence="1">The sequence shown here is derived from an EMBL/GenBank/DDBJ whole genome shotgun (WGS) entry which is preliminary data.</text>
</comment>
<accession>A0A2W4XWL3</accession>
<dbReference type="Proteomes" id="UP000249467">
    <property type="component" value="Unassembled WGS sequence"/>
</dbReference>
<evidence type="ECO:0000313" key="2">
    <source>
        <dbReference type="Proteomes" id="UP000249467"/>
    </source>
</evidence>